<dbReference type="PRINTS" id="PR00830">
    <property type="entry name" value="ENDOLAPTASE"/>
</dbReference>
<dbReference type="GO" id="GO:0004252">
    <property type="term" value="F:serine-type endopeptidase activity"/>
    <property type="evidence" value="ECO:0007669"/>
    <property type="project" value="UniProtKB-EC"/>
</dbReference>
<dbReference type="Gene3D" id="3.30.230.10">
    <property type="match status" value="1"/>
</dbReference>
<feature type="domain" description="Lon proteolytic" evidence="2">
    <location>
        <begin position="560"/>
        <end position="755"/>
    </location>
</feature>
<dbReference type="Pfam" id="PF05362">
    <property type="entry name" value="Lon_C"/>
    <property type="match status" value="1"/>
</dbReference>
<dbReference type="InterPro" id="IPR027417">
    <property type="entry name" value="P-loop_NTPase"/>
</dbReference>
<dbReference type="InterPro" id="IPR046843">
    <property type="entry name" value="LonB_AAA-LID"/>
</dbReference>
<dbReference type="Pfam" id="PF20436">
    <property type="entry name" value="LonB_AAA-LID"/>
    <property type="match status" value="1"/>
</dbReference>
<protein>
    <submittedName>
        <fullName evidence="3">ATP-dependent protease La Type II</fullName>
        <ecNumber evidence="3">3.4.21.53</ecNumber>
    </submittedName>
</protein>
<dbReference type="InterPro" id="IPR046844">
    <property type="entry name" value="Lon-like_helical"/>
</dbReference>
<accession>A0A3B0W055</accession>
<evidence type="ECO:0000259" key="2">
    <source>
        <dbReference type="PROSITE" id="PS51786"/>
    </source>
</evidence>
<proteinExistence type="predicted"/>
<dbReference type="EC" id="3.4.21.53" evidence="3"/>
<dbReference type="InterPro" id="IPR020568">
    <property type="entry name" value="Ribosomal_Su5_D2-typ_SF"/>
</dbReference>
<dbReference type="GO" id="GO:0006508">
    <property type="term" value="P:proteolysis"/>
    <property type="evidence" value="ECO:0007669"/>
    <property type="project" value="UniProtKB-KW"/>
</dbReference>
<reference evidence="3" key="1">
    <citation type="submission" date="2018-06" db="EMBL/GenBank/DDBJ databases">
        <authorList>
            <person name="Zhirakovskaya E."/>
        </authorList>
    </citation>
    <scope>NUCLEOTIDE SEQUENCE</scope>
</reference>
<evidence type="ECO:0000256" key="1">
    <source>
        <dbReference type="ARBA" id="ARBA00022670"/>
    </source>
</evidence>
<evidence type="ECO:0000313" key="3">
    <source>
        <dbReference type="EMBL" id="VAW44652.1"/>
    </source>
</evidence>
<dbReference type="Pfam" id="PF13654">
    <property type="entry name" value="AAA_32"/>
    <property type="match status" value="1"/>
</dbReference>
<dbReference type="EMBL" id="UOFA01000123">
    <property type="protein sequence ID" value="VAW44652.1"/>
    <property type="molecule type" value="Genomic_DNA"/>
</dbReference>
<dbReference type="GO" id="GO:0005524">
    <property type="term" value="F:ATP binding"/>
    <property type="evidence" value="ECO:0007669"/>
    <property type="project" value="InterPro"/>
</dbReference>
<dbReference type="GO" id="GO:0004176">
    <property type="term" value="F:ATP-dependent peptidase activity"/>
    <property type="evidence" value="ECO:0007669"/>
    <property type="project" value="InterPro"/>
</dbReference>
<keyword evidence="1 3" id="KW-0645">Protease</keyword>
<dbReference type="Gene3D" id="1.10.8.60">
    <property type="match status" value="1"/>
</dbReference>
<dbReference type="InterPro" id="IPR041699">
    <property type="entry name" value="AAA_32"/>
</dbReference>
<keyword evidence="3" id="KW-0378">Hydrolase</keyword>
<dbReference type="InterPro" id="IPR027065">
    <property type="entry name" value="Lon_Prtase"/>
</dbReference>
<dbReference type="Gene3D" id="3.40.50.300">
    <property type="entry name" value="P-loop containing nucleotide triphosphate hydrolases"/>
    <property type="match status" value="2"/>
</dbReference>
<organism evidence="3">
    <name type="scientific">hydrothermal vent metagenome</name>
    <dbReference type="NCBI Taxonomy" id="652676"/>
    <lineage>
        <taxon>unclassified sequences</taxon>
        <taxon>metagenomes</taxon>
        <taxon>ecological metagenomes</taxon>
    </lineage>
</organism>
<dbReference type="InterPro" id="IPR008269">
    <property type="entry name" value="Lon_proteolytic"/>
</dbReference>
<gene>
    <name evidence="3" type="ORF">MNBD_GAMMA02-1669</name>
</gene>
<dbReference type="InterPro" id="IPR014721">
    <property type="entry name" value="Ribsml_uS5_D2-typ_fold_subgr"/>
</dbReference>
<dbReference type="Pfam" id="PF20437">
    <property type="entry name" value="LonC_helical"/>
    <property type="match status" value="1"/>
</dbReference>
<dbReference type="AlphaFoldDB" id="A0A3B0W055"/>
<dbReference type="SUPFAM" id="SSF54211">
    <property type="entry name" value="Ribosomal protein S5 domain 2-like"/>
    <property type="match status" value="1"/>
</dbReference>
<name>A0A3B0W055_9ZZZZ</name>
<sequence length="789" mass="87281">MIEQTKLKWQDVSWQCDAKKLGFKTTKEVEPMDVIVGQDDAMDALQFAIECDAYGQNVYVRGLSGTGRMSMVSKILSEVRPQLKEKTEHCYVANFKQPDRPKLISLPAGQGSQFKDMMERLGIYFAEDLQKAMESESLLVEKNQAEEKSQAKIKKLTDPFEKELAKNSLAMISVKTQQGQQTIIAPKLNDEVLDPTVWQQKVTAGEITVKQQEGLMKSQQDYSKKLEDLGRKINQVREQSIGDIRNLLESHVSGLIDDQMKALKKSFNSQQVTEYLAAVKVDLIDQFFYKKNKNINPRERYAVNLLLLLDGCKDCPVVVERVPSLQNLLGSIESKWGENGPVLADHLSIVGGSLLRADGGFLVLDARDILAESGAWKTLIRTVKNELLEIVPAEMSWPFGQASLKPDPIPVSMRVILIGDSSIYYYLDNQDPDFPELFKVLSDFDSVIERDQNGYKNYAGIIAKIIKEDGLLPFNADAVARLIEHGARVCSQQDKLTAKFSRVADLAREGNYLATKDNKRVVTAEQIRQAIARTKRRAGLSSRKFQERLQDGTINLDTAGRTVGQINALAVIHAGAVVYGFPSRITTAIGPGRAGVIDIEGMAGKSGSIHTKGFHILGGLLRYMLPVEHPLTFSASIAFEQSYGGIDGDSASGAEFCCLISALTQVPINQGFAMTGAIDQHGRLQAIGGVNEKIEGFFDTCKYRGLTGEQGVIIPRANAGELMLRPDVQQACKEGLFVVHAVSHITEAMEVLMEKTSGVLIDGSYAENTLMDLAMKMARKYWKNTQAKE</sequence>
<dbReference type="GO" id="GO:0030163">
    <property type="term" value="P:protein catabolic process"/>
    <property type="evidence" value="ECO:0007669"/>
    <property type="project" value="InterPro"/>
</dbReference>
<dbReference type="PANTHER" id="PTHR10046">
    <property type="entry name" value="ATP DEPENDENT LON PROTEASE FAMILY MEMBER"/>
    <property type="match status" value="1"/>
</dbReference>
<dbReference type="PROSITE" id="PS51786">
    <property type="entry name" value="LON_PROTEOLYTIC"/>
    <property type="match status" value="1"/>
</dbReference>